<dbReference type="GO" id="GO:0006986">
    <property type="term" value="P:response to unfolded protein"/>
    <property type="evidence" value="ECO:0007669"/>
    <property type="project" value="UniProtKB-KW"/>
</dbReference>
<dbReference type="GO" id="GO:0000981">
    <property type="term" value="F:DNA-binding transcription factor activity, RNA polymerase II-specific"/>
    <property type="evidence" value="ECO:0007669"/>
    <property type="project" value="InterPro"/>
</dbReference>
<evidence type="ECO:0000256" key="4">
    <source>
        <dbReference type="ARBA" id="ARBA00023125"/>
    </source>
</evidence>
<comment type="subcellular location">
    <subcellularLocation>
        <location evidence="1">Nucleus</location>
    </subcellularLocation>
</comment>
<dbReference type="GO" id="GO:0003677">
    <property type="term" value="F:DNA binding"/>
    <property type="evidence" value="ECO:0007669"/>
    <property type="project" value="UniProtKB-KW"/>
</dbReference>
<keyword evidence="11" id="KW-1185">Reference proteome</keyword>
<keyword evidence="3" id="KW-0805">Transcription regulation</keyword>
<feature type="compositionally biased region" description="Basic and acidic residues" evidence="8">
    <location>
        <begin position="96"/>
        <end position="110"/>
    </location>
</feature>
<dbReference type="InterPro" id="IPR044280">
    <property type="entry name" value="Hac1/HY5"/>
</dbReference>
<dbReference type="OrthoDB" id="674948at2759"/>
<evidence type="ECO:0000259" key="9">
    <source>
        <dbReference type="PROSITE" id="PS50217"/>
    </source>
</evidence>
<sequence length="521" mass="57017">MATSWDQQPIKFEDSPTESFISTPGDSYPSLFETQTMDPSEMMTPPACGEDGAEDDDMSTAASPAADGKKATKKRKSWGQVLPEPKTNLPPRKRAKTEDEKEQRRVERVLRNRRAAQSSRERKRLEVEALEKKNKELEAALNHARQANLLLAEELKKFRRDSGARSSSPFDSFHSGTPVTLSQDLFGSRDGLRSPESQASLVDELINSTQPNVTVNPASLSPALSPVAEADEGEMQDDSVTTPAPADVSSDMTQRPAAMLCDLQCQSEEMPRSWMATQSPLHPAWTQYLQLLMITSTAVISACQRPLMQIAMSLKAGFSLPPTQSITKTIIWLVTRPSSRSTRSTSQSSSTTRSTVPSPPTRSRSTTLRTRSSATTSTTLRLKSLQKILTCSPNLARPLMDATMEALRLVSEGSESRVGGLEAEAAAVTRDAHSDPRTWLNGNPLPSQEVLLTLLWALRVEERKLIQKGQLPRPPSLSPEASSQNAPARYTYTLTTATVASLSKRKGGPLAGEGEKRLRTC</sequence>
<dbReference type="PROSITE" id="PS50217">
    <property type="entry name" value="BZIP"/>
    <property type="match status" value="1"/>
</dbReference>
<name>A0A9P9ABF7_9PEZI</name>
<keyword evidence="5" id="KW-0804">Transcription</keyword>
<dbReference type="PANTHER" id="PTHR46714:SF6">
    <property type="entry name" value="TRANSCRIPTIONAL ACTIVATOR HAC1"/>
    <property type="match status" value="1"/>
</dbReference>
<feature type="region of interest" description="Disordered" evidence="8">
    <location>
        <begin position="340"/>
        <end position="376"/>
    </location>
</feature>
<dbReference type="PANTHER" id="PTHR46714">
    <property type="entry name" value="TRANSCRIPTIONAL ACTIVATOR HAC1"/>
    <property type="match status" value="1"/>
</dbReference>
<evidence type="ECO:0000256" key="7">
    <source>
        <dbReference type="ARBA" id="ARBA00023242"/>
    </source>
</evidence>
<dbReference type="CDD" id="cd14710">
    <property type="entry name" value="bZIP_HAC1-like"/>
    <property type="match status" value="1"/>
</dbReference>
<comment type="caution">
    <text evidence="10">The sequence shown here is derived from an EMBL/GenBank/DDBJ whole genome shotgun (WGS) entry which is preliminary data.</text>
</comment>
<evidence type="ECO:0000256" key="5">
    <source>
        <dbReference type="ARBA" id="ARBA00023163"/>
    </source>
</evidence>
<dbReference type="EMBL" id="JAGSXJ010000008">
    <property type="protein sequence ID" value="KAH6688956.1"/>
    <property type="molecule type" value="Genomic_DNA"/>
</dbReference>
<accession>A0A9P9ABF7</accession>
<gene>
    <name evidence="10" type="ORF">F5X68DRAFT_76049</name>
</gene>
<reference evidence="10" key="1">
    <citation type="journal article" date="2021" name="Nat. Commun.">
        <title>Genetic determinants of endophytism in the Arabidopsis root mycobiome.</title>
        <authorList>
            <person name="Mesny F."/>
            <person name="Miyauchi S."/>
            <person name="Thiergart T."/>
            <person name="Pickel B."/>
            <person name="Atanasova L."/>
            <person name="Karlsson M."/>
            <person name="Huettel B."/>
            <person name="Barry K.W."/>
            <person name="Haridas S."/>
            <person name="Chen C."/>
            <person name="Bauer D."/>
            <person name="Andreopoulos W."/>
            <person name="Pangilinan J."/>
            <person name="LaButti K."/>
            <person name="Riley R."/>
            <person name="Lipzen A."/>
            <person name="Clum A."/>
            <person name="Drula E."/>
            <person name="Henrissat B."/>
            <person name="Kohler A."/>
            <person name="Grigoriev I.V."/>
            <person name="Martin F.M."/>
            <person name="Hacquard S."/>
        </authorList>
    </citation>
    <scope>NUCLEOTIDE SEQUENCE</scope>
    <source>
        <strain evidence="10">MPI-SDFR-AT-0117</strain>
    </source>
</reference>
<organism evidence="10 11">
    <name type="scientific">Plectosphaerella plurivora</name>
    <dbReference type="NCBI Taxonomy" id="936078"/>
    <lineage>
        <taxon>Eukaryota</taxon>
        <taxon>Fungi</taxon>
        <taxon>Dikarya</taxon>
        <taxon>Ascomycota</taxon>
        <taxon>Pezizomycotina</taxon>
        <taxon>Sordariomycetes</taxon>
        <taxon>Hypocreomycetidae</taxon>
        <taxon>Glomerellales</taxon>
        <taxon>Plectosphaerellaceae</taxon>
        <taxon>Plectosphaerella</taxon>
    </lineage>
</organism>
<evidence type="ECO:0000313" key="10">
    <source>
        <dbReference type="EMBL" id="KAH6688956.1"/>
    </source>
</evidence>
<dbReference type="GO" id="GO:0045944">
    <property type="term" value="P:positive regulation of transcription by RNA polymerase II"/>
    <property type="evidence" value="ECO:0007669"/>
    <property type="project" value="InterPro"/>
</dbReference>
<keyword evidence="7" id="KW-0539">Nucleus</keyword>
<evidence type="ECO:0000256" key="1">
    <source>
        <dbReference type="ARBA" id="ARBA00004123"/>
    </source>
</evidence>
<feature type="region of interest" description="Disordered" evidence="8">
    <location>
        <begin position="162"/>
        <end position="198"/>
    </location>
</feature>
<feature type="region of interest" description="Disordered" evidence="8">
    <location>
        <begin position="229"/>
        <end position="255"/>
    </location>
</feature>
<proteinExistence type="inferred from homology"/>
<dbReference type="Proteomes" id="UP000770015">
    <property type="component" value="Unassembled WGS sequence"/>
</dbReference>
<evidence type="ECO:0000313" key="11">
    <source>
        <dbReference type="Proteomes" id="UP000770015"/>
    </source>
</evidence>
<evidence type="ECO:0000256" key="2">
    <source>
        <dbReference type="ARBA" id="ARBA00007163"/>
    </source>
</evidence>
<feature type="compositionally biased region" description="Polar residues" evidence="8">
    <location>
        <begin position="164"/>
        <end position="185"/>
    </location>
</feature>
<dbReference type="SMART" id="SM00338">
    <property type="entry name" value="BRLZ"/>
    <property type="match status" value="1"/>
</dbReference>
<evidence type="ECO:0000256" key="8">
    <source>
        <dbReference type="SAM" id="MobiDB-lite"/>
    </source>
</evidence>
<feature type="domain" description="BZIP" evidence="9">
    <location>
        <begin position="102"/>
        <end position="159"/>
    </location>
</feature>
<evidence type="ECO:0000256" key="6">
    <source>
        <dbReference type="ARBA" id="ARBA00023230"/>
    </source>
</evidence>
<evidence type="ECO:0000256" key="3">
    <source>
        <dbReference type="ARBA" id="ARBA00023015"/>
    </source>
</evidence>
<feature type="region of interest" description="Disordered" evidence="8">
    <location>
        <begin position="1"/>
        <end position="120"/>
    </location>
</feature>
<dbReference type="GO" id="GO:0005634">
    <property type="term" value="C:nucleus"/>
    <property type="evidence" value="ECO:0007669"/>
    <property type="project" value="UniProtKB-SubCell"/>
</dbReference>
<dbReference type="InterPro" id="IPR004827">
    <property type="entry name" value="bZIP"/>
</dbReference>
<dbReference type="InterPro" id="IPR046347">
    <property type="entry name" value="bZIP_sf"/>
</dbReference>
<comment type="similarity">
    <text evidence="2">Belongs to the bZIP family.</text>
</comment>
<dbReference type="SUPFAM" id="SSF57959">
    <property type="entry name" value="Leucine zipper domain"/>
    <property type="match status" value="1"/>
</dbReference>
<keyword evidence="4" id="KW-0238">DNA-binding</keyword>
<protein>
    <submittedName>
        <fullName evidence="10">Transcriptional activator hac1</fullName>
    </submittedName>
</protein>
<keyword evidence="6" id="KW-0834">Unfolded protein response</keyword>
<dbReference type="AlphaFoldDB" id="A0A9P9ABF7"/>